<comment type="similarity">
    <text evidence="4">Belongs to the glycosyltransferase 2 family.</text>
</comment>
<evidence type="ECO:0000256" key="3">
    <source>
        <dbReference type="ARBA" id="ARBA00004991"/>
    </source>
</evidence>
<protein>
    <recommendedName>
        <fullName evidence="5">ceramide glucosyltransferase</fullName>
        <ecNumber evidence="5">2.4.1.80</ecNumber>
    </recommendedName>
</protein>
<dbReference type="GO" id="GO:0016020">
    <property type="term" value="C:membrane"/>
    <property type="evidence" value="ECO:0007669"/>
    <property type="project" value="UniProtKB-SubCell"/>
</dbReference>
<keyword evidence="6" id="KW-0328">Glycosyltransferase</keyword>
<feature type="transmembrane region" description="Helical" evidence="11">
    <location>
        <begin position="12"/>
        <end position="35"/>
    </location>
</feature>
<keyword evidence="9 11" id="KW-1133">Transmembrane helix</keyword>
<evidence type="ECO:0000313" key="13">
    <source>
        <dbReference type="Proteomes" id="UP000311919"/>
    </source>
</evidence>
<reference evidence="12 13" key="1">
    <citation type="submission" date="2019-03" db="EMBL/GenBank/DDBJ databases">
        <title>An improved genome assembly of the fluke Schistosoma japonicum.</title>
        <authorList>
            <person name="Hu W."/>
            <person name="Luo F."/>
            <person name="Yin M."/>
            <person name="Mo X."/>
            <person name="Sun C."/>
            <person name="Wu Q."/>
            <person name="Zhu B."/>
            <person name="Xiang M."/>
            <person name="Wang J."/>
            <person name="Wang Y."/>
            <person name="Zhang T."/>
            <person name="Xu B."/>
            <person name="Zheng H."/>
            <person name="Feng Z."/>
        </authorList>
    </citation>
    <scope>NUCLEOTIDE SEQUENCE [LARGE SCALE GENOMIC DNA]</scope>
    <source>
        <strain evidence="12">HuSjv2</strain>
        <tissue evidence="12">Worms</tissue>
    </source>
</reference>
<comment type="pathway">
    <text evidence="3">Sphingolipid metabolism.</text>
</comment>
<dbReference type="GO" id="GO:0006679">
    <property type="term" value="P:glucosylceramide biosynthetic process"/>
    <property type="evidence" value="ECO:0007669"/>
    <property type="project" value="TreeGrafter"/>
</dbReference>
<evidence type="ECO:0000256" key="6">
    <source>
        <dbReference type="ARBA" id="ARBA00022676"/>
    </source>
</evidence>
<dbReference type="CDD" id="cd02520">
    <property type="entry name" value="Glucosylceramide_synthase"/>
    <property type="match status" value="1"/>
</dbReference>
<evidence type="ECO:0000256" key="4">
    <source>
        <dbReference type="ARBA" id="ARBA00006739"/>
    </source>
</evidence>
<dbReference type="EMBL" id="SKCS01000414">
    <property type="protein sequence ID" value="TNN08184.1"/>
    <property type="molecule type" value="Genomic_DNA"/>
</dbReference>
<keyword evidence="7 12" id="KW-0808">Transferase</keyword>
<dbReference type="STRING" id="6182.A0A4Z2CVK6"/>
<dbReference type="UniPathway" id="UPA00222"/>
<comment type="subcellular location">
    <subcellularLocation>
        <location evidence="1">Membrane</location>
        <topology evidence="1">Multi-pass membrane protein</topology>
    </subcellularLocation>
</comment>
<dbReference type="Pfam" id="PF13506">
    <property type="entry name" value="Glyco_transf_21"/>
    <property type="match status" value="1"/>
</dbReference>
<dbReference type="OrthoDB" id="1483400at2759"/>
<dbReference type="AlphaFoldDB" id="A0A4Z2CVK6"/>
<evidence type="ECO:0000256" key="11">
    <source>
        <dbReference type="SAM" id="Phobius"/>
    </source>
</evidence>
<dbReference type="Gene3D" id="3.90.550.10">
    <property type="entry name" value="Spore Coat Polysaccharide Biosynthesis Protein SpsA, Chain A"/>
    <property type="match status" value="1"/>
</dbReference>
<feature type="transmembrane region" description="Helical" evidence="11">
    <location>
        <begin position="350"/>
        <end position="372"/>
    </location>
</feature>
<evidence type="ECO:0000256" key="10">
    <source>
        <dbReference type="ARBA" id="ARBA00023136"/>
    </source>
</evidence>
<dbReference type="PANTHER" id="PTHR12726">
    <property type="entry name" value="CERAMIDE GLUCOSYLTRANSFERASE"/>
    <property type="match status" value="1"/>
</dbReference>
<dbReference type="Proteomes" id="UP000311919">
    <property type="component" value="Unassembled WGS sequence"/>
</dbReference>
<keyword evidence="10 11" id="KW-0472">Membrane</keyword>
<dbReference type="PANTHER" id="PTHR12726:SF0">
    <property type="entry name" value="CERAMIDE GLUCOSYLTRANSFERASE"/>
    <property type="match status" value="1"/>
</dbReference>
<name>A0A4Z2CVK6_SCHJA</name>
<comment type="pathway">
    <text evidence="2">Lipid metabolism; sphingolipid metabolism.</text>
</comment>
<feature type="transmembrane region" description="Helical" evidence="11">
    <location>
        <begin position="319"/>
        <end position="338"/>
    </location>
</feature>
<accession>A0A4Z2CVK6</accession>
<organism evidence="12 13">
    <name type="scientific">Schistosoma japonicum</name>
    <name type="common">Blood fluke</name>
    <dbReference type="NCBI Taxonomy" id="6182"/>
    <lineage>
        <taxon>Eukaryota</taxon>
        <taxon>Metazoa</taxon>
        <taxon>Spiralia</taxon>
        <taxon>Lophotrochozoa</taxon>
        <taxon>Platyhelminthes</taxon>
        <taxon>Trematoda</taxon>
        <taxon>Digenea</taxon>
        <taxon>Strigeidida</taxon>
        <taxon>Schistosomatoidea</taxon>
        <taxon>Schistosomatidae</taxon>
        <taxon>Schistosoma</taxon>
    </lineage>
</organism>
<feature type="transmembrane region" description="Helical" evidence="11">
    <location>
        <begin position="284"/>
        <end position="313"/>
    </location>
</feature>
<evidence type="ECO:0000256" key="9">
    <source>
        <dbReference type="ARBA" id="ARBA00022989"/>
    </source>
</evidence>
<evidence type="ECO:0000256" key="7">
    <source>
        <dbReference type="ARBA" id="ARBA00022679"/>
    </source>
</evidence>
<evidence type="ECO:0000256" key="1">
    <source>
        <dbReference type="ARBA" id="ARBA00004141"/>
    </source>
</evidence>
<evidence type="ECO:0000313" key="12">
    <source>
        <dbReference type="EMBL" id="TNN08184.1"/>
    </source>
</evidence>
<evidence type="ECO:0000256" key="8">
    <source>
        <dbReference type="ARBA" id="ARBA00022692"/>
    </source>
</evidence>
<gene>
    <name evidence="12" type="ORF">EWB00_007277</name>
</gene>
<proteinExistence type="inferred from homology"/>
<dbReference type="InterPro" id="IPR025993">
    <property type="entry name" value="Ceramide_glucosylTrfase"/>
</dbReference>
<keyword evidence="13" id="KW-1185">Reference proteome</keyword>
<sequence length="574" mass="65407">MFQAEELCSLGLYAFSFLVLFVYFNQICFFLISIYTTRCLFFPKPSVLLSDAPGVSIIKPLMGVDGCLQENLLSHFTLDYPNFELLFCVQNENDPVIKLLQSLCEEYPNVNTRLFIGGKDGVINPLVHNMVPAYEAAKYDLIWVSTSRVKASTKVIWDFAHKARDPSVAIVHQLPFFADHPGFVSVIEKVTFGCYLARSCIALNQLGVTCFTGMSYIVKKSILNETGGLAYFGKYLAEDYFLGTALYEKGYRIVMSSYPVIQNVSNGTLISYIKRMVRWLRLRLNMVPLVSGILEPISESITLGFLFAITMHYLFDIKLMYPIIIHFILWILLDYILLRCLQNSQLPFSFATFLLAWISRELLVYVVFITALSNPWRIKWGDYYYRIYFGGLTKRLSSNNNKTFVSHSNNGNFLKANINVTSNNHKFSTCGTSVNLKKLSKKSILSENIHLHDIQRSFNKFHYLNNETVNNSHYFPHETHLLSCTMLELSPLIHNNNNNDHEDISTFVNIDNSNDHVNSNNPFSSISNIKTNTKISRSSNKTFPGCAHANICTKSLSNNDNYSNGIDSDKKTVY</sequence>
<evidence type="ECO:0000256" key="2">
    <source>
        <dbReference type="ARBA" id="ARBA00004760"/>
    </source>
</evidence>
<evidence type="ECO:0000256" key="5">
    <source>
        <dbReference type="ARBA" id="ARBA00012699"/>
    </source>
</evidence>
<dbReference type="InterPro" id="IPR029044">
    <property type="entry name" value="Nucleotide-diphossugar_trans"/>
</dbReference>
<dbReference type="SUPFAM" id="SSF53448">
    <property type="entry name" value="Nucleotide-diphospho-sugar transferases"/>
    <property type="match status" value="1"/>
</dbReference>
<comment type="caution">
    <text evidence="12">The sequence shown here is derived from an EMBL/GenBank/DDBJ whole genome shotgun (WGS) entry which is preliminary data.</text>
</comment>
<dbReference type="EC" id="2.4.1.80" evidence="5"/>
<keyword evidence="8 11" id="KW-0812">Transmembrane</keyword>
<dbReference type="GO" id="GO:0008120">
    <property type="term" value="F:ceramide glucosyltransferase activity"/>
    <property type="evidence" value="ECO:0007669"/>
    <property type="project" value="UniProtKB-EC"/>
</dbReference>